<evidence type="ECO:0000313" key="10">
    <source>
        <dbReference type="Proteomes" id="UP000290759"/>
    </source>
</evidence>
<dbReference type="Proteomes" id="UP000290759">
    <property type="component" value="Unassembled WGS sequence"/>
</dbReference>
<keyword evidence="6 8" id="KW-1133">Transmembrane helix</keyword>
<evidence type="ECO:0000256" key="4">
    <source>
        <dbReference type="ARBA" id="ARBA00022475"/>
    </source>
</evidence>
<gene>
    <name evidence="9" type="ORF">D3273_11475</name>
</gene>
<dbReference type="InterPro" id="IPR052017">
    <property type="entry name" value="TSUP"/>
</dbReference>
<comment type="similarity">
    <text evidence="2 8">Belongs to the 4-toluene sulfonate uptake permease (TSUP) (TC 2.A.102) family.</text>
</comment>
<feature type="transmembrane region" description="Helical" evidence="8">
    <location>
        <begin position="151"/>
        <end position="169"/>
    </location>
</feature>
<keyword evidence="5 8" id="KW-0812">Transmembrane</keyword>
<proteinExistence type="inferred from homology"/>
<feature type="transmembrane region" description="Helical" evidence="8">
    <location>
        <begin position="201"/>
        <end position="222"/>
    </location>
</feature>
<reference evidence="9 10" key="2">
    <citation type="submission" date="2019-02" db="EMBL/GenBank/DDBJ databases">
        <title>'Lichenibacterium ramalinii' gen. nov. sp. nov., 'Lichenibacterium minor' gen. nov. sp. nov.</title>
        <authorList>
            <person name="Pankratov T."/>
        </authorList>
    </citation>
    <scope>NUCLEOTIDE SEQUENCE [LARGE SCALE GENOMIC DNA]</scope>
    <source>
        <strain evidence="9 10">RmlP026</strain>
    </source>
</reference>
<evidence type="ECO:0000256" key="6">
    <source>
        <dbReference type="ARBA" id="ARBA00022989"/>
    </source>
</evidence>
<dbReference type="InterPro" id="IPR002781">
    <property type="entry name" value="TM_pro_TauE-like"/>
</dbReference>
<feature type="transmembrane region" description="Helical" evidence="8">
    <location>
        <begin position="100"/>
        <end position="121"/>
    </location>
</feature>
<dbReference type="Pfam" id="PF01925">
    <property type="entry name" value="TauE"/>
    <property type="match status" value="1"/>
</dbReference>
<evidence type="ECO:0000256" key="2">
    <source>
        <dbReference type="ARBA" id="ARBA00009142"/>
    </source>
</evidence>
<feature type="transmembrane region" description="Helical" evidence="8">
    <location>
        <begin position="73"/>
        <end position="94"/>
    </location>
</feature>
<feature type="transmembrane region" description="Helical" evidence="8">
    <location>
        <begin position="229"/>
        <end position="247"/>
    </location>
</feature>
<keyword evidence="10" id="KW-1185">Reference proteome</keyword>
<dbReference type="PANTHER" id="PTHR30269">
    <property type="entry name" value="TRANSMEMBRANE PROTEIN YFCA"/>
    <property type="match status" value="1"/>
</dbReference>
<dbReference type="PANTHER" id="PTHR30269:SF0">
    <property type="entry name" value="MEMBRANE TRANSPORTER PROTEIN YFCA-RELATED"/>
    <property type="match status" value="1"/>
</dbReference>
<evidence type="ECO:0000256" key="7">
    <source>
        <dbReference type="ARBA" id="ARBA00023136"/>
    </source>
</evidence>
<dbReference type="OrthoDB" id="9807082at2"/>
<keyword evidence="4 8" id="KW-1003">Cell membrane</keyword>
<comment type="caution">
    <text evidence="9">The sequence shown here is derived from an EMBL/GenBank/DDBJ whole genome shotgun (WGS) entry which is preliminary data.</text>
</comment>
<name>A0A4V1RUN3_9HYPH</name>
<evidence type="ECO:0000256" key="1">
    <source>
        <dbReference type="ARBA" id="ARBA00004651"/>
    </source>
</evidence>
<evidence type="ECO:0000256" key="5">
    <source>
        <dbReference type="ARBA" id="ARBA00022692"/>
    </source>
</evidence>
<dbReference type="GO" id="GO:0005886">
    <property type="term" value="C:plasma membrane"/>
    <property type="evidence" value="ECO:0007669"/>
    <property type="project" value="UniProtKB-SubCell"/>
</dbReference>
<protein>
    <recommendedName>
        <fullName evidence="8">Probable membrane transporter protein</fullName>
    </recommendedName>
</protein>
<accession>A0A4V1RUN3</accession>
<evidence type="ECO:0000256" key="8">
    <source>
        <dbReference type="RuleBase" id="RU363041"/>
    </source>
</evidence>
<organism evidence="9 10">
    <name type="scientific">Lichenibacterium minor</name>
    <dbReference type="NCBI Taxonomy" id="2316528"/>
    <lineage>
        <taxon>Bacteria</taxon>
        <taxon>Pseudomonadati</taxon>
        <taxon>Pseudomonadota</taxon>
        <taxon>Alphaproteobacteria</taxon>
        <taxon>Hyphomicrobiales</taxon>
        <taxon>Lichenihabitantaceae</taxon>
        <taxon>Lichenibacterium</taxon>
    </lineage>
</organism>
<sequence length="250" mass="24935">MTGTGLPLLFAAGLWAGTQNALAGGGSFVTLPALILSGLDARAANITSTIALFPGQLSTGFAGRAHVRGAQNLSFRALLGISLVGGAAGGVLLLVTPASFFARLVPWLVLFATAVFAYGSFGRRRADAAAVHLTAAQAAGAQFLIAVYGGYFGGGIGFLMLAALTLAGLPTRNAGASKNVLAGVMNAAAVAIFAFSPSVAWVSALALGVGAVLGGLAGAWMLSRVDEKLLRVGVVAIGVMLTIGLFAHPV</sequence>
<keyword evidence="3" id="KW-0813">Transport</keyword>
<dbReference type="EMBL" id="QYBB01000011">
    <property type="protein sequence ID" value="RYC31754.1"/>
    <property type="molecule type" value="Genomic_DNA"/>
</dbReference>
<evidence type="ECO:0000256" key="3">
    <source>
        <dbReference type="ARBA" id="ARBA00022448"/>
    </source>
</evidence>
<evidence type="ECO:0000313" key="9">
    <source>
        <dbReference type="EMBL" id="RYC31754.1"/>
    </source>
</evidence>
<dbReference type="RefSeq" id="WP_129226629.1">
    <property type="nucleotide sequence ID" value="NZ_QYBB01000011.1"/>
</dbReference>
<keyword evidence="7 8" id="KW-0472">Membrane</keyword>
<dbReference type="AlphaFoldDB" id="A0A4V1RUN3"/>
<reference evidence="9 10" key="1">
    <citation type="submission" date="2018-12" db="EMBL/GenBank/DDBJ databases">
        <authorList>
            <person name="Grouzdev D.S."/>
            <person name="Krutkina M.S."/>
        </authorList>
    </citation>
    <scope>NUCLEOTIDE SEQUENCE [LARGE SCALE GENOMIC DNA]</scope>
    <source>
        <strain evidence="9 10">RmlP026</strain>
    </source>
</reference>
<comment type="subcellular location">
    <subcellularLocation>
        <location evidence="1 8">Cell membrane</location>
        <topology evidence="1 8">Multi-pass membrane protein</topology>
    </subcellularLocation>
</comment>